<evidence type="ECO:0000313" key="2">
    <source>
        <dbReference type="EMBL" id="RED17406.1"/>
    </source>
</evidence>
<organism evidence="2 3">
    <name type="scientific">Parasphingopyxis lamellibrachiae</name>
    <dbReference type="NCBI Taxonomy" id="680125"/>
    <lineage>
        <taxon>Bacteria</taxon>
        <taxon>Pseudomonadati</taxon>
        <taxon>Pseudomonadota</taxon>
        <taxon>Alphaproteobacteria</taxon>
        <taxon>Sphingomonadales</taxon>
        <taxon>Sphingomonadaceae</taxon>
        <taxon>Parasphingopyxis</taxon>
    </lineage>
</organism>
<feature type="signal peptide" evidence="1">
    <location>
        <begin position="1"/>
        <end position="24"/>
    </location>
</feature>
<dbReference type="AlphaFoldDB" id="A0A3D9FJZ2"/>
<protein>
    <recommendedName>
        <fullName evidence="4">Pre-peptidase</fullName>
    </recommendedName>
</protein>
<name>A0A3D9FJZ2_9SPHN</name>
<evidence type="ECO:0000313" key="3">
    <source>
        <dbReference type="Proteomes" id="UP000256310"/>
    </source>
</evidence>
<keyword evidence="3" id="KW-1185">Reference proteome</keyword>
<dbReference type="Gene3D" id="2.60.120.380">
    <property type="match status" value="2"/>
</dbReference>
<dbReference type="OrthoDB" id="174027at2"/>
<dbReference type="RefSeq" id="WP_116236682.1">
    <property type="nucleotide sequence ID" value="NZ_QRDP01000004.1"/>
</dbReference>
<proteinExistence type="predicted"/>
<dbReference type="EMBL" id="QRDP01000004">
    <property type="protein sequence ID" value="RED17406.1"/>
    <property type="molecule type" value="Genomic_DNA"/>
</dbReference>
<evidence type="ECO:0008006" key="4">
    <source>
        <dbReference type="Google" id="ProtNLM"/>
    </source>
</evidence>
<feature type="chain" id="PRO_5017584351" description="Pre-peptidase" evidence="1">
    <location>
        <begin position="25"/>
        <end position="267"/>
    </location>
</feature>
<dbReference type="Proteomes" id="UP000256310">
    <property type="component" value="Unassembled WGS sequence"/>
</dbReference>
<gene>
    <name evidence="2" type="ORF">DFR46_2453</name>
</gene>
<reference evidence="2" key="1">
    <citation type="submission" date="2018-07" db="EMBL/GenBank/DDBJ databases">
        <title>Genomic Encyclopedia of Type Strains, Phase IV (KMG-IV): sequencing the most valuable type-strain genomes for metagenomic binning, comparative biology and taxonomic classification.</title>
        <authorList>
            <person name="Goeker M."/>
        </authorList>
    </citation>
    <scope>NUCLEOTIDE SEQUENCE [LARGE SCALE GENOMIC DNA]</scope>
    <source>
        <strain evidence="2">DSM 26725</strain>
    </source>
</reference>
<accession>A0A3D9FJZ2</accession>
<comment type="caution">
    <text evidence="2">The sequence shown here is derived from an EMBL/GenBank/DDBJ whole genome shotgun (WGS) entry which is preliminary data.</text>
</comment>
<evidence type="ECO:0000256" key="1">
    <source>
        <dbReference type="SAM" id="SignalP"/>
    </source>
</evidence>
<keyword evidence="1" id="KW-0732">Signal</keyword>
<sequence length="267" mass="28324">MQIQLSKIALAAALAAALSPAAIAQTALPMDGAVQGELTRESERVTTNDYFLDSYTITGNAGDRVAISMQAEFDTLLEVGRTVGGEFQQMFVDDDGGDGLNSRLVFTFPETGTFTVRARTFGADTVGDYTIEVSELAPPPPPPPPIRIRAGRTADGRLTMDSPTYSSDNYGGMDRHYALYELRGRAGDTRVVTLRSADFDAFLEIGGLTPLGFAVVESNDDGAANDDEESLGLDSRLTVTFQQSGMLLIRATTLGGGATGAYSLSVE</sequence>